<dbReference type="GO" id="GO:0006281">
    <property type="term" value="P:DNA repair"/>
    <property type="evidence" value="ECO:0007669"/>
    <property type="project" value="UniProtKB-KW"/>
</dbReference>
<evidence type="ECO:0000256" key="6">
    <source>
        <dbReference type="ARBA" id="ARBA00022842"/>
    </source>
</evidence>
<dbReference type="InterPro" id="IPR006084">
    <property type="entry name" value="XPG/Rad2"/>
</dbReference>
<dbReference type="GO" id="GO:0017108">
    <property type="term" value="F:5'-flap endonuclease activity"/>
    <property type="evidence" value="ECO:0007669"/>
    <property type="project" value="TreeGrafter"/>
</dbReference>
<dbReference type="Gene3D" id="3.40.50.1010">
    <property type="entry name" value="5'-nuclease"/>
    <property type="match status" value="1"/>
</dbReference>
<dbReference type="InterPro" id="IPR006086">
    <property type="entry name" value="XPG-I_dom"/>
</dbReference>
<evidence type="ECO:0000256" key="3">
    <source>
        <dbReference type="ARBA" id="ARBA00022759"/>
    </source>
</evidence>
<dbReference type="SMART" id="SM00485">
    <property type="entry name" value="XPGN"/>
    <property type="match status" value="1"/>
</dbReference>
<dbReference type="InterPro" id="IPR029060">
    <property type="entry name" value="PIN-like_dom_sf"/>
</dbReference>
<evidence type="ECO:0000256" key="4">
    <source>
        <dbReference type="ARBA" id="ARBA00022763"/>
    </source>
</evidence>
<organism evidence="10">
    <name type="scientific">Catovirus CTV1</name>
    <dbReference type="NCBI Taxonomy" id="1977631"/>
    <lineage>
        <taxon>Viruses</taxon>
        <taxon>Varidnaviria</taxon>
        <taxon>Bamfordvirae</taxon>
        <taxon>Nucleocytoviricota</taxon>
        <taxon>Megaviricetes</taxon>
        <taxon>Imitervirales</taxon>
        <taxon>Mimiviridae</taxon>
        <taxon>Klosneuvirinae</taxon>
        <taxon>Catovirus</taxon>
    </lineage>
</organism>
<dbReference type="InterPro" id="IPR036279">
    <property type="entry name" value="5-3_exonuclease_C_sf"/>
</dbReference>
<dbReference type="PRINTS" id="PR00853">
    <property type="entry name" value="XPGRADSUPER"/>
</dbReference>
<dbReference type="PROSITE" id="PS00841">
    <property type="entry name" value="XPG_1"/>
    <property type="match status" value="1"/>
</dbReference>
<dbReference type="Pfam" id="PF00752">
    <property type="entry name" value="XPG_N"/>
    <property type="match status" value="1"/>
</dbReference>
<keyword evidence="6" id="KW-0460">Magnesium</keyword>
<keyword evidence="4" id="KW-0227">DNA damage</keyword>
<dbReference type="Gene3D" id="1.10.150.20">
    <property type="entry name" value="5' to 3' exonuclease, C-terminal subdomain"/>
    <property type="match status" value="1"/>
</dbReference>
<dbReference type="EMBL" id="KY684084">
    <property type="protein sequence ID" value="ARF09213.1"/>
    <property type="molecule type" value="Genomic_DNA"/>
</dbReference>
<dbReference type="InterPro" id="IPR006085">
    <property type="entry name" value="XPG_DNA_repair_N"/>
</dbReference>
<feature type="domain" description="XPG N-terminal" evidence="9">
    <location>
        <begin position="1"/>
        <end position="104"/>
    </location>
</feature>
<keyword evidence="7" id="KW-0234">DNA repair</keyword>
<reference evidence="10" key="1">
    <citation type="journal article" date="2017" name="Science">
        <title>Giant viruses with an expanded complement of translation system components.</title>
        <authorList>
            <person name="Schulz F."/>
            <person name="Yutin N."/>
            <person name="Ivanova N.N."/>
            <person name="Ortega D.R."/>
            <person name="Lee T.K."/>
            <person name="Vierheilig J."/>
            <person name="Daims H."/>
            <person name="Horn M."/>
            <person name="Wagner M."/>
            <person name="Jensen G.J."/>
            <person name="Kyrpides N.C."/>
            <person name="Koonin E.V."/>
            <person name="Woyke T."/>
        </authorList>
    </citation>
    <scope>NUCLEOTIDE SEQUENCE</scope>
    <source>
        <strain evidence="10">CTV1</strain>
    </source>
</reference>
<evidence type="ECO:0000313" key="10">
    <source>
        <dbReference type="EMBL" id="ARF09213.1"/>
    </source>
</evidence>
<accession>A0A1V0SBX4</accession>
<keyword evidence="1" id="KW-0540">Nuclease</keyword>
<dbReference type="Pfam" id="PF00867">
    <property type="entry name" value="XPG_I"/>
    <property type="match status" value="1"/>
</dbReference>
<evidence type="ECO:0000259" key="9">
    <source>
        <dbReference type="SMART" id="SM00485"/>
    </source>
</evidence>
<dbReference type="CDD" id="cd09897">
    <property type="entry name" value="H3TH_FEN1-XPG-like"/>
    <property type="match status" value="1"/>
</dbReference>
<feature type="domain" description="XPG-I" evidence="8">
    <location>
        <begin position="143"/>
        <end position="211"/>
    </location>
</feature>
<keyword evidence="3 10" id="KW-0255">Endonuclease</keyword>
<dbReference type="InterPro" id="IPR019974">
    <property type="entry name" value="XPG_CS"/>
</dbReference>
<evidence type="ECO:0000256" key="2">
    <source>
        <dbReference type="ARBA" id="ARBA00022723"/>
    </source>
</evidence>
<protein>
    <submittedName>
        <fullName evidence="10">FLAP-like endonuclease XPG</fullName>
    </submittedName>
</protein>
<keyword evidence="5" id="KW-0378">Hydrolase</keyword>
<evidence type="ECO:0000256" key="5">
    <source>
        <dbReference type="ARBA" id="ARBA00022801"/>
    </source>
</evidence>
<dbReference type="GO" id="GO:0046872">
    <property type="term" value="F:metal ion binding"/>
    <property type="evidence" value="ECO:0007669"/>
    <property type="project" value="UniProtKB-KW"/>
</dbReference>
<proteinExistence type="predicted"/>
<sequence>MGINGFGNFYKNNCAKEKEVNNFLGDVLVIDAIFQLFRYAIAYRKKGKDMCNPQGERIIHLWALMKYTLYLLRIGITPFYVFDGKSPDLKKDTIENRNTIKSKALVKLLNLEDDKESKEYIKNFKKTYSLTSQEIKDCLELLDLMGIPNIRAKGEADSYCAALSKTDKFYGVISNDTDLLVFGAKKLLKNFSGKKTVEEISLEDVYKFTKFKANEILMAHNKDPINDNFITHEMFVDFSILLGSDYTPHIKGFDSKLLFEQFVLNEFNIDKTIAALKNMITSLPKNKHDAFIPENFLEKAHKAKQYYLQYVSTNIEIDKATYALREPNKEKLHSFLCEKHGFTEQSVVNFTEELEKFYFTLRAFNNKKNDSAFKSFRGYQFKYYQNLFDPKISKNKNRLYKGNFIKQKHKEITKPVKKTNIINNNMTNRFASLTFLDA</sequence>
<evidence type="ECO:0000256" key="1">
    <source>
        <dbReference type="ARBA" id="ARBA00022722"/>
    </source>
</evidence>
<dbReference type="PANTHER" id="PTHR11081">
    <property type="entry name" value="FLAP ENDONUCLEASE FAMILY MEMBER"/>
    <property type="match status" value="1"/>
</dbReference>
<evidence type="ECO:0000256" key="7">
    <source>
        <dbReference type="ARBA" id="ARBA00023204"/>
    </source>
</evidence>
<dbReference type="SUPFAM" id="SSF88723">
    <property type="entry name" value="PIN domain-like"/>
    <property type="match status" value="1"/>
</dbReference>
<keyword evidence="2" id="KW-0479">Metal-binding</keyword>
<dbReference type="PANTHER" id="PTHR11081:SF9">
    <property type="entry name" value="FLAP ENDONUCLEASE 1"/>
    <property type="match status" value="1"/>
</dbReference>
<name>A0A1V0SBX4_9VIRU</name>
<evidence type="ECO:0000259" key="8">
    <source>
        <dbReference type="SMART" id="SM00484"/>
    </source>
</evidence>
<dbReference type="SUPFAM" id="SSF47807">
    <property type="entry name" value="5' to 3' exonuclease, C-terminal subdomain"/>
    <property type="match status" value="1"/>
</dbReference>
<gene>
    <name evidence="10" type="ORF">Catovirus_2_162</name>
</gene>
<dbReference type="SMART" id="SM00484">
    <property type="entry name" value="XPGI"/>
    <property type="match status" value="1"/>
</dbReference>